<gene>
    <name evidence="1" type="ORF">HH308_00525</name>
</gene>
<sequence length="261" mass="28372">MYRVFEALDELVAIVEEARGVPMTANCVVPRGDVLELLDDIKDSIPGELDDAQDVLDQRDSMIGNARDHADKTITTAETESSDMIAHARAEADRMLADAKSQADRMVNEAAAHGKSLVDNATEEARRLGQSAAREFEAVTGRARAEAARTIDAANNTYDKSVADGIAEQQRLVAESAVVTASKSEADRIIDAAHAEADRLRGDCDVYVDEKLADFEEVLTGTLRSVNRGRHQLRTGAGMHDYVEYPRSVDNDEAERSVLAG</sequence>
<name>A0A848KNA3_9ACTN</name>
<reference evidence="1 2" key="1">
    <citation type="submission" date="2020-04" db="EMBL/GenBank/DDBJ databases">
        <title>Gordonia sp. nov. TBRC 11910.</title>
        <authorList>
            <person name="Suriyachadkun C."/>
        </authorList>
    </citation>
    <scope>NUCLEOTIDE SEQUENCE [LARGE SCALE GENOMIC DNA]</scope>
    <source>
        <strain evidence="1 2">TBRC 11910</strain>
    </source>
</reference>
<dbReference type="PANTHER" id="PTHR38010:SF1">
    <property type="entry name" value="SLR0848 PROTEIN"/>
    <property type="match status" value="1"/>
</dbReference>
<dbReference type="Proteomes" id="UP000550729">
    <property type="component" value="Unassembled WGS sequence"/>
</dbReference>
<evidence type="ECO:0000313" key="2">
    <source>
        <dbReference type="Proteomes" id="UP000550729"/>
    </source>
</evidence>
<proteinExistence type="predicted"/>
<dbReference type="RefSeq" id="WP_170192214.1">
    <property type="nucleotide sequence ID" value="NZ_JABBNB010000001.1"/>
</dbReference>
<dbReference type="EMBL" id="JABBNB010000001">
    <property type="protein sequence ID" value="NMN99701.1"/>
    <property type="molecule type" value="Genomic_DNA"/>
</dbReference>
<protein>
    <submittedName>
        <fullName evidence="1">DivIVA domain-containing protein</fullName>
    </submittedName>
</protein>
<keyword evidence="2" id="KW-1185">Reference proteome</keyword>
<dbReference type="AlphaFoldDB" id="A0A848KNA3"/>
<accession>A0A848KNA3</accession>
<dbReference type="Gene3D" id="1.20.5.2950">
    <property type="match status" value="1"/>
</dbReference>
<comment type="caution">
    <text evidence="1">The sequence shown here is derived from an EMBL/GenBank/DDBJ whole genome shotgun (WGS) entry which is preliminary data.</text>
</comment>
<dbReference type="PANTHER" id="PTHR38010">
    <property type="entry name" value="SLR0848 PROTEIN"/>
    <property type="match status" value="1"/>
</dbReference>
<evidence type="ECO:0000313" key="1">
    <source>
        <dbReference type="EMBL" id="NMN99701.1"/>
    </source>
</evidence>
<organism evidence="1 2">
    <name type="scientific">Gordonia asplenii</name>
    <dbReference type="NCBI Taxonomy" id="2725283"/>
    <lineage>
        <taxon>Bacteria</taxon>
        <taxon>Bacillati</taxon>
        <taxon>Actinomycetota</taxon>
        <taxon>Actinomycetes</taxon>
        <taxon>Mycobacteriales</taxon>
        <taxon>Gordoniaceae</taxon>
        <taxon>Gordonia</taxon>
    </lineage>
</organism>